<dbReference type="PANTHER" id="PTHR32063">
    <property type="match status" value="1"/>
</dbReference>
<dbReference type="Gene3D" id="3.30.70.1430">
    <property type="entry name" value="Multidrug efflux transporter AcrB pore domain"/>
    <property type="match status" value="2"/>
</dbReference>
<gene>
    <name evidence="2" type="ORF">MNBD_GAMMA22-2982</name>
</gene>
<dbReference type="SUPFAM" id="SSF82714">
    <property type="entry name" value="Multidrug efflux transporter AcrB TolC docking domain, DN and DC subdomains"/>
    <property type="match status" value="2"/>
</dbReference>
<evidence type="ECO:0000256" key="1">
    <source>
        <dbReference type="SAM" id="Phobius"/>
    </source>
</evidence>
<feature type="transmembrane region" description="Helical" evidence="1">
    <location>
        <begin position="435"/>
        <end position="462"/>
    </location>
</feature>
<dbReference type="AlphaFoldDB" id="A0A3B1A953"/>
<keyword evidence="1" id="KW-1133">Transmembrane helix</keyword>
<proteinExistence type="predicted"/>
<dbReference type="Pfam" id="PF00873">
    <property type="entry name" value="ACR_tran"/>
    <property type="match status" value="1"/>
</dbReference>
<accession>A0A3B1A953</accession>
<feature type="transmembrane region" description="Helical" evidence="1">
    <location>
        <begin position="914"/>
        <end position="932"/>
    </location>
</feature>
<feature type="transmembrane region" description="Helical" evidence="1">
    <location>
        <begin position="343"/>
        <end position="362"/>
    </location>
</feature>
<feature type="transmembrane region" description="Helical" evidence="1">
    <location>
        <begin position="482"/>
        <end position="505"/>
    </location>
</feature>
<feature type="transmembrane region" description="Helical" evidence="1">
    <location>
        <begin position="966"/>
        <end position="986"/>
    </location>
</feature>
<dbReference type="PRINTS" id="PR00702">
    <property type="entry name" value="ACRIFLAVINRP"/>
</dbReference>
<dbReference type="InterPro" id="IPR001036">
    <property type="entry name" value="Acrflvin-R"/>
</dbReference>
<feature type="transmembrane region" description="Helical" evidence="1">
    <location>
        <begin position="998"/>
        <end position="1022"/>
    </location>
</feature>
<feature type="transmembrane region" description="Helical" evidence="1">
    <location>
        <begin position="537"/>
        <end position="557"/>
    </location>
</feature>
<dbReference type="Gene3D" id="3.30.70.1440">
    <property type="entry name" value="Multidrug efflux transporter AcrB pore domain"/>
    <property type="match status" value="1"/>
</dbReference>
<dbReference type="InterPro" id="IPR027463">
    <property type="entry name" value="AcrB_DN_DC_subdom"/>
</dbReference>
<dbReference type="SUPFAM" id="SSF82866">
    <property type="entry name" value="Multidrug efflux transporter AcrB transmembrane domain"/>
    <property type="match status" value="2"/>
</dbReference>
<dbReference type="GO" id="GO:0042910">
    <property type="term" value="F:xenobiotic transmembrane transporter activity"/>
    <property type="evidence" value="ECO:0007669"/>
    <property type="project" value="TreeGrafter"/>
</dbReference>
<protein>
    <submittedName>
        <fullName evidence="2">Cobalt-zinc-cadmium resistance protein CzcA Cation efflux system protein CusA</fullName>
    </submittedName>
</protein>
<feature type="transmembrane region" description="Helical" evidence="1">
    <location>
        <begin position="393"/>
        <end position="414"/>
    </location>
</feature>
<name>A0A3B1A953_9ZZZZ</name>
<dbReference type="Gene3D" id="1.20.1640.10">
    <property type="entry name" value="Multidrug efflux transporter AcrB transmembrane domain"/>
    <property type="match status" value="2"/>
</dbReference>
<sequence length="1048" mass="113626">MMRFIIGSSIQSRFLVVVIAMIILIIGVNQLKDMPLDVFPEFSPIFIEVQTEALGLSAVEVEGLITVPLEADLLNGVPWLKTIRSDSVPGLSSIVLIFEPGTNLIRARQMVQERLTQAHALPNVSKPPTMLLPLSSTSRVLKIGLSSDTLSLIDMSVLARWNIKPHLMGVPGVANVSVWGQRKQQLQVQIDPKKLKNKGVTLDQIIKTTGEALWVSPLTFLNSSTPGAGGFIDTPNQRLGIRHTSPITTPEQLAQVAVDGTNMVLGDVATVVEDHQPLIGDTIINDGKGILLVIEKYYGANTLEVTRGIESAIEALQPGLTGIKFDTEIFRPASFIEDAVDNLMLALLFGCVLIVIVLGSLLKNWRVAFISIVAIPLSLVAAGLVFYFRGDSINTMILAGLVIALGAVIDDAIIDVENIMRRLRLRKKENSDKSLANTILEASLEVRGTIVFATLIIVLAVLPVFSMDGLSGSFFQPLALSYILALLASMVVALTVTPALSMILLRNAPLSINESPLISKLQQAYESILIRTTKSQGIVLTSLIAIAVIGLISVPQLNQSLLPEFKEKDLLITWDSAAGTSREEMLRITTRVSKELRAIPGVQNVGAHMGRAVMGDKIVNINSGELWVNISSTVNYNATVAAVKNIVDGYPGLSHDVMTYLKQKTQIALSGTKAALVVRLYGHELDILRNKANEIRQTMSSVDGIVNARVDMDSDEPTIEIKVRLADAQRYGLKPGDVRRAASTILAGIEVGALFEDQKVFEVVVWGSPSTRHSITSVNELLLNTPSGEYVRLADVADVDIIPTPTVIKRESVSRHIDITANISGRDLAAVNTDVEQALSAIKFPFEYHTEILGEFKELQAAENRLMVYGVAALLGIFLLLQASFRSWRLAAIAFITLPVALVGGILATFTVGGVLTLGSLVGLLTVLGISARNGIMMINHFQHLEREENQTFGIELILRGARERLAPILLTALTTGLAILPLVILGDIPGYEIEHPMAIVIFGGLITSTLLNLFVIPALYLRFGENTVTKNEISTSQYQQDLAHDAV</sequence>
<keyword evidence="1" id="KW-0472">Membrane</keyword>
<dbReference type="Gene3D" id="3.30.2090.10">
    <property type="entry name" value="Multidrug efflux transporter AcrB TolC docking domain, DN and DC subdomains"/>
    <property type="match status" value="2"/>
</dbReference>
<dbReference type="PANTHER" id="PTHR32063:SF4">
    <property type="entry name" value="SLR6043 PROTEIN"/>
    <property type="match status" value="1"/>
</dbReference>
<organism evidence="2">
    <name type="scientific">hydrothermal vent metagenome</name>
    <dbReference type="NCBI Taxonomy" id="652676"/>
    <lineage>
        <taxon>unclassified sequences</taxon>
        <taxon>metagenomes</taxon>
        <taxon>ecological metagenomes</taxon>
    </lineage>
</organism>
<dbReference type="GO" id="GO:0005886">
    <property type="term" value="C:plasma membrane"/>
    <property type="evidence" value="ECO:0007669"/>
    <property type="project" value="TreeGrafter"/>
</dbReference>
<dbReference type="Gene3D" id="3.30.70.1320">
    <property type="entry name" value="Multidrug efflux transporter AcrB pore domain like"/>
    <property type="match status" value="1"/>
</dbReference>
<feature type="transmembrane region" description="Helical" evidence="1">
    <location>
        <begin position="367"/>
        <end position="387"/>
    </location>
</feature>
<evidence type="ECO:0000313" key="2">
    <source>
        <dbReference type="EMBL" id="VAX00552.1"/>
    </source>
</evidence>
<reference evidence="2" key="1">
    <citation type="submission" date="2018-06" db="EMBL/GenBank/DDBJ databases">
        <authorList>
            <person name="Zhirakovskaya E."/>
        </authorList>
    </citation>
    <scope>NUCLEOTIDE SEQUENCE</scope>
</reference>
<feature type="transmembrane region" description="Helical" evidence="1">
    <location>
        <begin position="890"/>
        <end position="908"/>
    </location>
</feature>
<keyword evidence="1" id="KW-0812">Transmembrane</keyword>
<dbReference type="SUPFAM" id="SSF82693">
    <property type="entry name" value="Multidrug efflux transporter AcrB pore domain, PN1, PN2, PC1 and PC2 subdomains"/>
    <property type="match status" value="2"/>
</dbReference>
<feature type="transmembrane region" description="Helical" evidence="1">
    <location>
        <begin position="12"/>
        <end position="31"/>
    </location>
</feature>
<dbReference type="EMBL" id="UOFS01000044">
    <property type="protein sequence ID" value="VAX00552.1"/>
    <property type="molecule type" value="Genomic_DNA"/>
</dbReference>
<feature type="transmembrane region" description="Helical" evidence="1">
    <location>
        <begin position="866"/>
        <end position="883"/>
    </location>
</feature>